<keyword evidence="2" id="KW-0472">Membrane</keyword>
<evidence type="ECO:0000313" key="3">
    <source>
        <dbReference type="EMBL" id="KAF5331477.1"/>
    </source>
</evidence>
<feature type="compositionally biased region" description="Low complexity" evidence="1">
    <location>
        <begin position="498"/>
        <end position="512"/>
    </location>
</feature>
<reference evidence="3 4" key="1">
    <citation type="journal article" date="2020" name="ISME J.">
        <title>Uncovering the hidden diversity of litter-decomposition mechanisms in mushroom-forming fungi.</title>
        <authorList>
            <person name="Floudas D."/>
            <person name="Bentzer J."/>
            <person name="Ahren D."/>
            <person name="Johansson T."/>
            <person name="Persson P."/>
            <person name="Tunlid A."/>
        </authorList>
    </citation>
    <scope>NUCLEOTIDE SEQUENCE [LARGE SCALE GENOMIC DNA]</scope>
    <source>
        <strain evidence="3 4">CBS 291.85</strain>
    </source>
</reference>
<feature type="region of interest" description="Disordered" evidence="1">
    <location>
        <begin position="497"/>
        <end position="516"/>
    </location>
</feature>
<name>A0A8H5BZZ3_9AGAR</name>
<organism evidence="3 4">
    <name type="scientific">Tetrapyrgos nigripes</name>
    <dbReference type="NCBI Taxonomy" id="182062"/>
    <lineage>
        <taxon>Eukaryota</taxon>
        <taxon>Fungi</taxon>
        <taxon>Dikarya</taxon>
        <taxon>Basidiomycota</taxon>
        <taxon>Agaricomycotina</taxon>
        <taxon>Agaricomycetes</taxon>
        <taxon>Agaricomycetidae</taxon>
        <taxon>Agaricales</taxon>
        <taxon>Marasmiineae</taxon>
        <taxon>Marasmiaceae</taxon>
        <taxon>Tetrapyrgos</taxon>
    </lineage>
</organism>
<keyword evidence="2" id="KW-1133">Transmembrane helix</keyword>
<feature type="region of interest" description="Disordered" evidence="1">
    <location>
        <begin position="616"/>
        <end position="651"/>
    </location>
</feature>
<dbReference type="PANTHER" id="PTHR34587">
    <property type="entry name" value="VWFA DOMAIN-CONTAINING PROTEIN"/>
    <property type="match status" value="1"/>
</dbReference>
<dbReference type="InterPro" id="IPR053216">
    <property type="entry name" value="Appressorial_penetr-assoc"/>
</dbReference>
<keyword evidence="4" id="KW-1185">Reference proteome</keyword>
<proteinExistence type="predicted"/>
<comment type="caution">
    <text evidence="3">The sequence shown here is derived from an EMBL/GenBank/DDBJ whole genome shotgun (WGS) entry which is preliminary data.</text>
</comment>
<evidence type="ECO:0000256" key="2">
    <source>
        <dbReference type="SAM" id="Phobius"/>
    </source>
</evidence>
<feature type="compositionally biased region" description="Polar residues" evidence="1">
    <location>
        <begin position="641"/>
        <end position="651"/>
    </location>
</feature>
<sequence>MLMHMACCGSRSILQQRQNNPQSSRTLDPSVIANLSDDGQNPSVNGQTKSLTSSNNFINYCALFNLPLTNGLQTREGASCNPVPMGVLPSIDLMPSSKFRFPLNGDTLRANLEFDVSMKINNLNTGVFTDATQNYFSAPQQLDKDGLILGHSAIVIEELDSLTQTTTTKPARFAFFRGLVIPSQAGVVSAHIDGGLPVGSYRVSSITSAANHQPVLLPTLAHGAVDDVVYFTITSDGKASTDSGSSDESVDAEESTFNVDLSSTGKESLQSSLTLDSSVVGNFTSGGSSDEEDTITPSLASNNNYINFCLTYPSLSLANGQPSSSSSCNPTPMGLLIPPPTIPSLKFQFPRHTGHVSPNSTFTVRLKVSNLQTGVMTNSQKTFLSAPQQLNKDGHVFGHVHMVIEQLSDMTQDEPTDPKQFAFFAELGEEVDDDGVLTKDVSGLPDGVYRLSAIAVAANHQPILPSVAQHGSSNDVIYFIVGKGGSNVSANTLGPDFSTSTSTTAPTNTDISVGSGSGTSHVNVGAIAGVVIGSVAALALLLLGPFLFIRHRRRTQRVRHFTEPVTPTNPGFFNYSSTYTASASASNSNSNSALVPQTQSSSPLILAPVRYKGNKYTTTGTTSSPQSARNDGGLGMDEKSGNNTSGVDPSTVTASTQMVQNWRADIHRHASVLSATSAAPSYHTHA</sequence>
<dbReference type="AlphaFoldDB" id="A0A8H5BZZ3"/>
<gene>
    <name evidence="3" type="ORF">D9758_015496</name>
</gene>
<dbReference type="Proteomes" id="UP000559256">
    <property type="component" value="Unassembled WGS sequence"/>
</dbReference>
<dbReference type="PANTHER" id="PTHR34587:SF2">
    <property type="entry name" value="G-PROTEIN COUPLED RECEPTORS FAMILY 1 PROFILE DOMAIN-CONTAINING PROTEIN"/>
    <property type="match status" value="1"/>
</dbReference>
<accession>A0A8H5BZZ3</accession>
<dbReference type="EMBL" id="JAACJM010000325">
    <property type="protein sequence ID" value="KAF5331477.1"/>
    <property type="molecule type" value="Genomic_DNA"/>
</dbReference>
<feature type="compositionally biased region" description="Polar residues" evidence="1">
    <location>
        <begin position="237"/>
        <end position="247"/>
    </location>
</feature>
<evidence type="ECO:0000256" key="1">
    <source>
        <dbReference type="SAM" id="MobiDB-lite"/>
    </source>
</evidence>
<feature type="transmembrane region" description="Helical" evidence="2">
    <location>
        <begin position="524"/>
        <end position="549"/>
    </location>
</feature>
<keyword evidence="2" id="KW-0812">Transmembrane</keyword>
<dbReference type="OrthoDB" id="2336871at2759"/>
<evidence type="ECO:0000313" key="4">
    <source>
        <dbReference type="Proteomes" id="UP000559256"/>
    </source>
</evidence>
<protein>
    <submittedName>
        <fullName evidence="3">Uncharacterized protein</fullName>
    </submittedName>
</protein>
<feature type="region of interest" description="Disordered" evidence="1">
    <location>
        <begin position="237"/>
        <end position="263"/>
    </location>
</feature>